<feature type="signal peptide" evidence="6">
    <location>
        <begin position="1"/>
        <end position="22"/>
    </location>
</feature>
<dbReference type="GO" id="GO:0006730">
    <property type="term" value="P:one-carbon metabolic process"/>
    <property type="evidence" value="ECO:0007669"/>
    <property type="project" value="TreeGrafter"/>
</dbReference>
<dbReference type="Pfam" id="PF00194">
    <property type="entry name" value="Carb_anhydrase"/>
    <property type="match status" value="1"/>
</dbReference>
<keyword evidence="8" id="KW-1185">Reference proteome</keyword>
<dbReference type="InterPro" id="IPR023561">
    <property type="entry name" value="Carbonic_anhydrase_a-class"/>
</dbReference>
<dbReference type="InterPro" id="IPR001148">
    <property type="entry name" value="CA_dom"/>
</dbReference>
<dbReference type="PROSITE" id="PS51144">
    <property type="entry name" value="ALPHA_CA_2"/>
    <property type="match status" value="1"/>
</dbReference>
<dbReference type="SMART" id="SM01057">
    <property type="entry name" value="Carb_anhydrase"/>
    <property type="match status" value="1"/>
</dbReference>
<dbReference type="InterPro" id="IPR036398">
    <property type="entry name" value="CA_dom_sf"/>
</dbReference>
<dbReference type="GO" id="GO:0008270">
    <property type="term" value="F:zinc ion binding"/>
    <property type="evidence" value="ECO:0007669"/>
    <property type="project" value="UniProtKB-UniRule"/>
</dbReference>
<evidence type="ECO:0000313" key="8">
    <source>
        <dbReference type="Proteomes" id="UP001652660"/>
    </source>
</evidence>
<dbReference type="AlphaFoldDB" id="A0A6P6T190"/>
<dbReference type="Gene3D" id="3.10.200.10">
    <property type="entry name" value="Alpha carbonic anhydrase"/>
    <property type="match status" value="1"/>
</dbReference>
<dbReference type="PANTHER" id="PTHR18952">
    <property type="entry name" value="CARBONIC ANHYDRASE"/>
    <property type="match status" value="1"/>
</dbReference>
<protein>
    <recommendedName>
        <fullName evidence="2 6">Carbonic anhydrase</fullName>
        <ecNumber evidence="2 6">4.2.1.1</ecNumber>
    </recommendedName>
</protein>
<dbReference type="InterPro" id="IPR041891">
    <property type="entry name" value="Alpha_CA_prokaryot-like"/>
</dbReference>
<evidence type="ECO:0000256" key="4">
    <source>
        <dbReference type="ARBA" id="ARBA00022833"/>
    </source>
</evidence>
<dbReference type="CDD" id="cd03124">
    <property type="entry name" value="alpha_CA_prokaryotic_like"/>
    <property type="match status" value="1"/>
</dbReference>
<evidence type="ECO:0000256" key="1">
    <source>
        <dbReference type="ARBA" id="ARBA00001947"/>
    </source>
</evidence>
<keyword evidence="6" id="KW-0732">Signal</keyword>
<dbReference type="PROSITE" id="PS00162">
    <property type="entry name" value="ALPHA_CA_1"/>
    <property type="match status" value="1"/>
</dbReference>
<reference evidence="8" key="1">
    <citation type="journal article" date="2025" name="Foods">
        <title>Unveiling the Microbial Signatures of Arabica Coffee Cherries: Insights into Ripeness Specific Diversity, Functional Traits, and Implications for Quality and Safety.</title>
        <authorList>
            <consortium name="RefSeq"/>
            <person name="Tenea G.N."/>
            <person name="Cifuentes V."/>
            <person name="Reyes P."/>
            <person name="Cevallos-Vallejos M."/>
        </authorList>
    </citation>
    <scope>NUCLEOTIDE SEQUENCE [LARGE SCALE GENOMIC DNA]</scope>
</reference>
<dbReference type="PANTHER" id="PTHR18952:SF271">
    <property type="entry name" value="ALPHA CARBONIC ANHYDRASE 4-RELATED"/>
    <property type="match status" value="1"/>
</dbReference>
<keyword evidence="3 6" id="KW-0479">Metal-binding</keyword>
<sequence length="271" mass="30567">MAKRQNFVSFLFISFLFLLVTCENANPSEVEKKGEVPFTYQEGTGKGPKNWGHIDPQWQVCDNGKLQSPIDLLDERAQASPNLKELKRAYKPAPAVLKNRGHDIMVEWTGDAGKIIVNGTDYKVLQCHWHSPSEHNLNGKRYNLELHLVHKNSLGDTAVVGILYELGRPDPFLAQLLHHIKTTEIGGAVDLGIVSPLDIKFGSRKYYRYVGSLTIPPCTEGVVWTIIKKVRTVSREQIKAITDAMQDGFEANARPIQQQNGRQVYFYRPKA</sequence>
<dbReference type="EC" id="4.2.1.1" evidence="2 6"/>
<comment type="function">
    <text evidence="6">Reversible hydration of carbon dioxide.</text>
</comment>
<evidence type="ECO:0000256" key="3">
    <source>
        <dbReference type="ARBA" id="ARBA00022723"/>
    </source>
</evidence>
<comment type="similarity">
    <text evidence="6">Belongs to the alpha-carbonic anhydrase family.</text>
</comment>
<evidence type="ECO:0000256" key="6">
    <source>
        <dbReference type="RuleBase" id="RU367011"/>
    </source>
</evidence>
<gene>
    <name evidence="9" type="primary">LOC113696470</name>
</gene>
<dbReference type="SUPFAM" id="SSF51069">
    <property type="entry name" value="Carbonic anhydrase"/>
    <property type="match status" value="1"/>
</dbReference>
<evidence type="ECO:0000256" key="2">
    <source>
        <dbReference type="ARBA" id="ARBA00012925"/>
    </source>
</evidence>
<organism evidence="8 9">
    <name type="scientific">Coffea arabica</name>
    <name type="common">Arabian coffee</name>
    <dbReference type="NCBI Taxonomy" id="13443"/>
    <lineage>
        <taxon>Eukaryota</taxon>
        <taxon>Viridiplantae</taxon>
        <taxon>Streptophyta</taxon>
        <taxon>Embryophyta</taxon>
        <taxon>Tracheophyta</taxon>
        <taxon>Spermatophyta</taxon>
        <taxon>Magnoliopsida</taxon>
        <taxon>eudicotyledons</taxon>
        <taxon>Gunneridae</taxon>
        <taxon>Pentapetalae</taxon>
        <taxon>asterids</taxon>
        <taxon>lamiids</taxon>
        <taxon>Gentianales</taxon>
        <taxon>Rubiaceae</taxon>
        <taxon>Ixoroideae</taxon>
        <taxon>Gardenieae complex</taxon>
        <taxon>Bertiereae - Coffeeae clade</taxon>
        <taxon>Coffeeae</taxon>
        <taxon>Coffea</taxon>
    </lineage>
</organism>
<keyword evidence="5 6" id="KW-0456">Lyase</keyword>
<dbReference type="GO" id="GO:0004089">
    <property type="term" value="F:carbonate dehydratase activity"/>
    <property type="evidence" value="ECO:0007669"/>
    <property type="project" value="UniProtKB-UniRule"/>
</dbReference>
<accession>A0A6P6T190</accession>
<reference evidence="9" key="2">
    <citation type="submission" date="2025-08" db="UniProtKB">
        <authorList>
            <consortium name="RefSeq"/>
        </authorList>
    </citation>
    <scope>IDENTIFICATION</scope>
    <source>
        <tissue evidence="9">Leaves</tissue>
    </source>
</reference>
<comment type="catalytic activity">
    <reaction evidence="6">
        <text>hydrogencarbonate + H(+) = CO2 + H2O</text>
        <dbReference type="Rhea" id="RHEA:10748"/>
        <dbReference type="ChEBI" id="CHEBI:15377"/>
        <dbReference type="ChEBI" id="CHEBI:15378"/>
        <dbReference type="ChEBI" id="CHEBI:16526"/>
        <dbReference type="ChEBI" id="CHEBI:17544"/>
        <dbReference type="EC" id="4.2.1.1"/>
    </reaction>
</comment>
<evidence type="ECO:0000256" key="5">
    <source>
        <dbReference type="ARBA" id="ARBA00023239"/>
    </source>
</evidence>
<dbReference type="GeneID" id="113696470"/>
<name>A0A6P6T190_COFAR</name>
<proteinExistence type="inferred from homology"/>
<evidence type="ECO:0000313" key="9">
    <source>
        <dbReference type="RefSeq" id="XP_027071681.2"/>
    </source>
</evidence>
<dbReference type="RefSeq" id="XP_027071681.2">
    <property type="nucleotide sequence ID" value="XM_027215880.2"/>
</dbReference>
<comment type="cofactor">
    <cofactor evidence="1 6">
        <name>Zn(2+)</name>
        <dbReference type="ChEBI" id="CHEBI:29105"/>
    </cofactor>
</comment>
<feature type="chain" id="PRO_5044984128" description="Carbonic anhydrase" evidence="6">
    <location>
        <begin position="23"/>
        <end position="271"/>
    </location>
</feature>
<dbReference type="Proteomes" id="UP001652660">
    <property type="component" value="Chromosome 6e"/>
</dbReference>
<feature type="domain" description="Alpha-carbonic anhydrase" evidence="7">
    <location>
        <begin position="36"/>
        <end position="268"/>
    </location>
</feature>
<dbReference type="InterPro" id="IPR018338">
    <property type="entry name" value="Carbonic_anhydrase_a-class_CS"/>
</dbReference>
<evidence type="ECO:0000259" key="7">
    <source>
        <dbReference type="PROSITE" id="PS51144"/>
    </source>
</evidence>
<keyword evidence="4 6" id="KW-0862">Zinc</keyword>
<dbReference type="OrthoDB" id="429145at2759"/>